<reference evidence="7" key="1">
    <citation type="submission" date="2015-08" db="EMBL/GenBank/DDBJ databases">
        <title>Vibrio galatheae sp. nov., a novel member of the Vibrionaceae family isolated from the Solomon Islands.</title>
        <authorList>
            <person name="Giubergia S."/>
            <person name="Machado H."/>
            <person name="Mateiu R.V."/>
            <person name="Gram L."/>
        </authorList>
    </citation>
    <scope>NUCLEOTIDE SEQUENCE [LARGE SCALE GENOMIC DNA]</scope>
    <source>
        <strain evidence="7">DSM 19584</strain>
    </source>
</reference>
<comment type="caution">
    <text evidence="6">The sequence shown here is derived from an EMBL/GenBank/DDBJ whole genome shotgun (WGS) entry which is preliminary data.</text>
</comment>
<dbReference type="Gene3D" id="2.40.160.10">
    <property type="entry name" value="Porin"/>
    <property type="match status" value="1"/>
</dbReference>
<evidence type="ECO:0000256" key="1">
    <source>
        <dbReference type="ARBA" id="ARBA00004571"/>
    </source>
</evidence>
<dbReference type="InterPro" id="IPR033900">
    <property type="entry name" value="Gram_neg_porin_domain"/>
</dbReference>
<evidence type="ECO:0000313" key="7">
    <source>
        <dbReference type="Proteomes" id="UP000037515"/>
    </source>
</evidence>
<evidence type="ECO:0000313" key="6">
    <source>
        <dbReference type="EMBL" id="KOO04758.1"/>
    </source>
</evidence>
<comment type="similarity">
    <text evidence="2">Belongs to the Gram-negative porin family.</text>
</comment>
<dbReference type="GO" id="GO:0009279">
    <property type="term" value="C:cell outer membrane"/>
    <property type="evidence" value="ECO:0007669"/>
    <property type="project" value="UniProtKB-SubCell"/>
</dbReference>
<evidence type="ECO:0000256" key="5">
    <source>
        <dbReference type="SAM" id="SignalP"/>
    </source>
</evidence>
<dbReference type="GO" id="GO:0034220">
    <property type="term" value="P:monoatomic ion transmembrane transport"/>
    <property type="evidence" value="ECO:0007669"/>
    <property type="project" value="InterPro"/>
</dbReference>
<accession>A0A0M0HT10</accession>
<feature type="signal peptide" evidence="5">
    <location>
        <begin position="1"/>
        <end position="21"/>
    </location>
</feature>
<dbReference type="STRING" id="693.AKJ17_03570"/>
<gene>
    <name evidence="6" type="ORF">AKJ17_03570</name>
</gene>
<dbReference type="GO" id="GO:0015288">
    <property type="term" value="F:porin activity"/>
    <property type="evidence" value="ECO:0007669"/>
    <property type="project" value="InterPro"/>
</dbReference>
<dbReference type="SUPFAM" id="SSF56935">
    <property type="entry name" value="Porins"/>
    <property type="match status" value="1"/>
</dbReference>
<evidence type="ECO:0000256" key="2">
    <source>
        <dbReference type="ARBA" id="ARBA00007539"/>
    </source>
</evidence>
<keyword evidence="7" id="KW-1185">Reference proteome</keyword>
<dbReference type="RefSeq" id="WP_053394415.1">
    <property type="nucleotide sequence ID" value="NZ_CANLZT010000001.1"/>
</dbReference>
<dbReference type="InterPro" id="IPR001702">
    <property type="entry name" value="Porin_Gram-ve"/>
</dbReference>
<dbReference type="AlphaFoldDB" id="A0A0M0HT10"/>
<dbReference type="CDD" id="cd00342">
    <property type="entry name" value="gram_neg_porins"/>
    <property type="match status" value="1"/>
</dbReference>
<dbReference type="InterPro" id="IPR050298">
    <property type="entry name" value="Gram-neg_bact_OMP"/>
</dbReference>
<dbReference type="Proteomes" id="UP000037515">
    <property type="component" value="Unassembled WGS sequence"/>
</dbReference>
<dbReference type="PANTHER" id="PTHR34501:SF2">
    <property type="entry name" value="OUTER MEMBRANE PORIN F-RELATED"/>
    <property type="match status" value="1"/>
</dbReference>
<comment type="subcellular location">
    <subcellularLocation>
        <location evidence="1">Cell outer membrane</location>
        <topology evidence="1">Multi-pass membrane protein</topology>
    </subcellularLocation>
</comment>
<dbReference type="InterPro" id="IPR001897">
    <property type="entry name" value="Porin_gammaproteobac"/>
</dbReference>
<organism evidence="6 7">
    <name type="scientific">Vibrio nereis</name>
    <dbReference type="NCBI Taxonomy" id="693"/>
    <lineage>
        <taxon>Bacteria</taxon>
        <taxon>Pseudomonadati</taxon>
        <taxon>Pseudomonadota</taxon>
        <taxon>Gammaproteobacteria</taxon>
        <taxon>Vibrionales</taxon>
        <taxon>Vibrionaceae</taxon>
        <taxon>Vibrio</taxon>
    </lineage>
</organism>
<evidence type="ECO:0008006" key="8">
    <source>
        <dbReference type="Google" id="ProtNLM"/>
    </source>
</evidence>
<dbReference type="InterPro" id="IPR023614">
    <property type="entry name" value="Porin_dom_sf"/>
</dbReference>
<dbReference type="PRINTS" id="PR00183">
    <property type="entry name" value="ECOLIPORIN"/>
</dbReference>
<name>A0A0M0HT10_VIBNE</name>
<dbReference type="PATRIC" id="fig|693.5.peg.720"/>
<feature type="chain" id="PRO_5005600207" description="Porin domain-containing protein" evidence="5">
    <location>
        <begin position="22"/>
        <end position="337"/>
    </location>
</feature>
<evidence type="ECO:0000256" key="4">
    <source>
        <dbReference type="ARBA" id="ARBA00023136"/>
    </source>
</evidence>
<dbReference type="OrthoDB" id="784582at2"/>
<dbReference type="EMBL" id="LHPJ01000004">
    <property type="protein sequence ID" value="KOO04758.1"/>
    <property type="molecule type" value="Genomic_DNA"/>
</dbReference>
<dbReference type="Pfam" id="PF00267">
    <property type="entry name" value="Porin_1"/>
    <property type="match status" value="1"/>
</dbReference>
<evidence type="ECO:0000256" key="3">
    <source>
        <dbReference type="ARBA" id="ARBA00022729"/>
    </source>
</evidence>
<proteinExistence type="inferred from homology"/>
<dbReference type="PANTHER" id="PTHR34501">
    <property type="entry name" value="PROTEIN YDDL-RELATED"/>
    <property type="match status" value="1"/>
</dbReference>
<keyword evidence="3 5" id="KW-0732">Signal</keyword>
<keyword evidence="4" id="KW-0472">Membrane</keyword>
<sequence length="337" mass="36608">MKMKLLAIAVMATACGSSAFAAEVYNRGNTTLSIGGYVDVGVGEYDSSDEVEVHSVSPRINISGTQDLGNGVTVDAKGEWSLNYLDGGEQSFSTRLGYIGATHDQYGRLVAGTQWSPYYDVVGVTDLPIAFATDFIYDDYYFLGTARAERMVSYRNSLSLGDVGDLHIGLGWQGNHTEEVGDPVTTVEYHSRTQAALSFSIDMVTLGYAYNGGDVTRTEKVDQQSHAVSISAGEYGSGFYGAAVYAMNDYMNSGIEDTDALELLLAYGLGYGMNVIGNYEEVVDSDSENTQYSHAALQLEYTITPKFMGFAGYQFDAGNDIGEKEEDFWTVGARYFL</sequence>
<dbReference type="PROSITE" id="PS51257">
    <property type="entry name" value="PROKAR_LIPOPROTEIN"/>
    <property type="match status" value="1"/>
</dbReference>
<protein>
    <recommendedName>
        <fullName evidence="8">Porin domain-containing protein</fullName>
    </recommendedName>
</protein>